<dbReference type="OrthoDB" id="5292888at2"/>
<evidence type="ECO:0000313" key="3">
    <source>
        <dbReference type="Proteomes" id="UP000180098"/>
    </source>
</evidence>
<dbReference type="InterPro" id="IPR000182">
    <property type="entry name" value="GNAT_dom"/>
</dbReference>
<dbReference type="PROSITE" id="PS51186">
    <property type="entry name" value="GNAT"/>
    <property type="match status" value="1"/>
</dbReference>
<protein>
    <recommendedName>
        <fullName evidence="1">N-acetyltransferase domain-containing protein</fullName>
    </recommendedName>
</protein>
<gene>
    <name evidence="2" type="ORF">BKP35_06515</name>
</gene>
<feature type="domain" description="N-acetyltransferase" evidence="1">
    <location>
        <begin position="1"/>
        <end position="162"/>
    </location>
</feature>
<dbReference type="SUPFAM" id="SSF55729">
    <property type="entry name" value="Acyl-CoA N-acyltransferases (Nat)"/>
    <property type="match status" value="1"/>
</dbReference>
<dbReference type="Pfam" id="PF00583">
    <property type="entry name" value="Acetyltransf_1"/>
    <property type="match status" value="1"/>
</dbReference>
<dbReference type="AlphaFoldDB" id="A0A1S2LS92"/>
<comment type="caution">
    <text evidence="2">The sequence shown here is derived from an EMBL/GenBank/DDBJ whole genome shotgun (WGS) entry which is preliminary data.</text>
</comment>
<organism evidence="2 3">
    <name type="scientific">Anaerobacillus arseniciselenatis</name>
    <dbReference type="NCBI Taxonomy" id="85682"/>
    <lineage>
        <taxon>Bacteria</taxon>
        <taxon>Bacillati</taxon>
        <taxon>Bacillota</taxon>
        <taxon>Bacilli</taxon>
        <taxon>Bacillales</taxon>
        <taxon>Bacillaceae</taxon>
        <taxon>Anaerobacillus</taxon>
    </lineage>
</organism>
<proteinExistence type="predicted"/>
<evidence type="ECO:0000259" key="1">
    <source>
        <dbReference type="PROSITE" id="PS51186"/>
    </source>
</evidence>
<dbReference type="GO" id="GO:0016747">
    <property type="term" value="F:acyltransferase activity, transferring groups other than amino-acyl groups"/>
    <property type="evidence" value="ECO:0007669"/>
    <property type="project" value="InterPro"/>
</dbReference>
<reference evidence="2 3" key="1">
    <citation type="submission" date="2016-10" db="EMBL/GenBank/DDBJ databases">
        <title>Draft genome sequences of four alkaliphilic bacteria belonging to the Anaerobacillus genus.</title>
        <authorList>
            <person name="Bassil N.M."/>
            <person name="Lloyd J.R."/>
        </authorList>
    </citation>
    <scope>NUCLEOTIDE SEQUENCE [LARGE SCALE GENOMIC DNA]</scope>
    <source>
        <strain evidence="2 3">DSM 15340</strain>
    </source>
</reference>
<dbReference type="CDD" id="cd04301">
    <property type="entry name" value="NAT_SF"/>
    <property type="match status" value="1"/>
</dbReference>
<sequence length="189" mass="21647">MIIRQANVEDWKGISRVHVDCMQQAYQGVLPANILDKFTYNDREKRWQKDLPNTISGGTMNFVALDDQGEIVGFALGGTMRDARLRIKYTGEIYGLYVHPSAKGKGVGKKLFERLREHLASLHHSSVALWTFKDHNSCQFFKQLGGEEVYDKNTTIAGKELKELAFGWESFTKKKKKLTLTILMYNRTL</sequence>
<dbReference type="Proteomes" id="UP000180098">
    <property type="component" value="Unassembled WGS sequence"/>
</dbReference>
<keyword evidence="3" id="KW-1185">Reference proteome</keyword>
<dbReference type="EMBL" id="MLQQ01000006">
    <property type="protein sequence ID" value="OIJ14527.1"/>
    <property type="molecule type" value="Genomic_DNA"/>
</dbReference>
<accession>A0A1S2LS92</accession>
<evidence type="ECO:0000313" key="2">
    <source>
        <dbReference type="EMBL" id="OIJ14527.1"/>
    </source>
</evidence>
<name>A0A1S2LS92_9BACI</name>
<dbReference type="InterPro" id="IPR016181">
    <property type="entry name" value="Acyl_CoA_acyltransferase"/>
</dbReference>
<dbReference type="RefSeq" id="WP_071312567.1">
    <property type="nucleotide sequence ID" value="NZ_MLQQ01000006.1"/>
</dbReference>
<dbReference type="Gene3D" id="3.40.630.30">
    <property type="match status" value="1"/>
</dbReference>